<keyword evidence="1" id="KW-0812">Transmembrane</keyword>
<evidence type="ECO:0000313" key="3">
    <source>
        <dbReference type="Proteomes" id="UP000295560"/>
    </source>
</evidence>
<dbReference type="Proteomes" id="UP000295560">
    <property type="component" value="Unassembled WGS sequence"/>
</dbReference>
<dbReference type="GO" id="GO:0006493">
    <property type="term" value="P:protein O-linked glycosylation"/>
    <property type="evidence" value="ECO:0007669"/>
    <property type="project" value="InterPro"/>
</dbReference>
<keyword evidence="3" id="KW-1185">Reference proteome</keyword>
<accession>A0A4R1I2F4</accession>
<reference evidence="2 3" key="1">
    <citation type="submission" date="2019-03" db="EMBL/GenBank/DDBJ databases">
        <title>Sequencing the genomes of 1000 actinobacteria strains.</title>
        <authorList>
            <person name="Klenk H.-P."/>
        </authorList>
    </citation>
    <scope>NUCLEOTIDE SEQUENCE [LARGE SCALE GENOMIC DNA]</scope>
    <source>
        <strain evidence="2 3">DSM 44969</strain>
    </source>
</reference>
<dbReference type="SUPFAM" id="SSF48452">
    <property type="entry name" value="TPR-like"/>
    <property type="match status" value="1"/>
</dbReference>
<proteinExistence type="predicted"/>
<gene>
    <name evidence="2" type="ORF">EV378_3674</name>
</gene>
<dbReference type="PANTHER" id="PTHR44366:SF1">
    <property type="entry name" value="UDP-N-ACETYLGLUCOSAMINE--PEPTIDE N-ACETYLGLUCOSAMINYLTRANSFERASE 110 KDA SUBUNIT"/>
    <property type="match status" value="1"/>
</dbReference>
<dbReference type="OrthoDB" id="3575180at2"/>
<sequence>MSEPLSTDTAAAAVARAEHLRALGRLDDAERAARTGLAEYPEDPALLRALSVVLLGAGGGRHAEGLAAAEAAAALEPDREHPHRLRALHLSMMDRHGEAVEAGYRAVQLAPDDPFAATGYARVLQRAGRLTDAGRVARRVVELAPHDAASHFLLADVSSDSGDRRTARAAYLETLRLDPAHAGARHDLAVLDSRTHHPGRALRGLIDAGRLDPSATGVLRNVGAVLWQLSWRLRMLLLVAVFVVLGAGGADRSGDLTSNAARIAAALALVVGAVLAWWTVRGLPRGTWTVMRAALAADGPLAGTWIALGLCLALYATVVVTGVAVIVAGVWIVLLGLAVLAVAVGIGRRRRN</sequence>
<feature type="transmembrane region" description="Helical" evidence="1">
    <location>
        <begin position="324"/>
        <end position="346"/>
    </location>
</feature>
<dbReference type="AlphaFoldDB" id="A0A4R1I2F4"/>
<keyword evidence="1" id="KW-0472">Membrane</keyword>
<dbReference type="GO" id="GO:0097363">
    <property type="term" value="F:protein O-acetylglucosaminyltransferase activity"/>
    <property type="evidence" value="ECO:0007669"/>
    <property type="project" value="TreeGrafter"/>
</dbReference>
<feature type="transmembrane region" description="Helical" evidence="1">
    <location>
        <begin position="301"/>
        <end position="318"/>
    </location>
</feature>
<dbReference type="EMBL" id="SMFZ01000001">
    <property type="protein sequence ID" value="TCK27795.1"/>
    <property type="molecule type" value="Genomic_DNA"/>
</dbReference>
<protein>
    <submittedName>
        <fullName evidence="2">Flp pilus assembly protein TadD</fullName>
    </submittedName>
</protein>
<dbReference type="Gene3D" id="1.25.40.10">
    <property type="entry name" value="Tetratricopeptide repeat domain"/>
    <property type="match status" value="1"/>
</dbReference>
<name>A0A4R1I2F4_PSEEN</name>
<evidence type="ECO:0000256" key="1">
    <source>
        <dbReference type="SAM" id="Phobius"/>
    </source>
</evidence>
<comment type="caution">
    <text evidence="2">The sequence shown here is derived from an EMBL/GenBank/DDBJ whole genome shotgun (WGS) entry which is preliminary data.</text>
</comment>
<dbReference type="InterPro" id="IPR019734">
    <property type="entry name" value="TPR_rpt"/>
</dbReference>
<keyword evidence="1" id="KW-1133">Transmembrane helix</keyword>
<evidence type="ECO:0000313" key="2">
    <source>
        <dbReference type="EMBL" id="TCK27795.1"/>
    </source>
</evidence>
<dbReference type="PANTHER" id="PTHR44366">
    <property type="entry name" value="UDP-N-ACETYLGLUCOSAMINE--PEPTIDE N-ACETYLGLUCOSAMINYLTRANSFERASE 110 KDA SUBUNIT"/>
    <property type="match status" value="1"/>
</dbReference>
<dbReference type="InterPro" id="IPR011990">
    <property type="entry name" value="TPR-like_helical_dom_sf"/>
</dbReference>
<dbReference type="SMART" id="SM00028">
    <property type="entry name" value="TPR"/>
    <property type="match status" value="3"/>
</dbReference>
<feature type="transmembrane region" description="Helical" evidence="1">
    <location>
        <begin position="229"/>
        <end position="248"/>
    </location>
</feature>
<organism evidence="2 3">
    <name type="scientific">Pseudonocardia endophytica</name>
    <dbReference type="NCBI Taxonomy" id="401976"/>
    <lineage>
        <taxon>Bacteria</taxon>
        <taxon>Bacillati</taxon>
        <taxon>Actinomycetota</taxon>
        <taxon>Actinomycetes</taxon>
        <taxon>Pseudonocardiales</taxon>
        <taxon>Pseudonocardiaceae</taxon>
        <taxon>Pseudonocardia</taxon>
    </lineage>
</organism>
<dbReference type="RefSeq" id="WP_132426993.1">
    <property type="nucleotide sequence ID" value="NZ_SMFZ01000001.1"/>
</dbReference>
<dbReference type="InterPro" id="IPR037919">
    <property type="entry name" value="OGT"/>
</dbReference>
<feature type="transmembrane region" description="Helical" evidence="1">
    <location>
        <begin position="260"/>
        <end position="280"/>
    </location>
</feature>